<dbReference type="InterPro" id="IPR029058">
    <property type="entry name" value="AB_hydrolase_fold"/>
</dbReference>
<dbReference type="PANTHER" id="PTHR43689">
    <property type="entry name" value="HYDROLASE"/>
    <property type="match status" value="1"/>
</dbReference>
<evidence type="ECO:0000313" key="2">
    <source>
        <dbReference type="EMBL" id="MTJ04220.1"/>
    </source>
</evidence>
<dbReference type="AlphaFoldDB" id="A0A7C9LMY2"/>
<protein>
    <submittedName>
        <fullName evidence="2">Alpha/beta fold hydrolase</fullName>
    </submittedName>
</protein>
<sequence>MSLDQTVEVDGLSIRYRDTGGSGLAVLLSSGIGGSLELWGKQLEMLGDTHRLIAWDYPGHGLSDTWDRSFEPDGLADFTLRFLDALGIERAVLAGNSLGGATSIRAAAKAPDRAAGLFLAAPAMVGPEVFVPFRLMTLPVLGKVLTKPSDKGVEIALSAILHDPDTVTDDMRDFMRRNQFKEGGAQAFRQTMCETLNLRGCKPAYWRASQDMLATMECPVQFFHGRQDKVLPVSQAQTCHALTPNSALHIADPCGHTPQWEVPEEFNKSLTDFVASVA</sequence>
<dbReference type="GO" id="GO:0016787">
    <property type="term" value="F:hydrolase activity"/>
    <property type="evidence" value="ECO:0007669"/>
    <property type="project" value="UniProtKB-KW"/>
</dbReference>
<comment type="caution">
    <text evidence="2">The sequence shown here is derived from an EMBL/GenBank/DDBJ whole genome shotgun (WGS) entry which is preliminary data.</text>
</comment>
<dbReference type="Pfam" id="PF00561">
    <property type="entry name" value="Abhydrolase_1"/>
    <property type="match status" value="1"/>
</dbReference>
<dbReference type="InterPro" id="IPR000073">
    <property type="entry name" value="AB_hydrolase_1"/>
</dbReference>
<accession>A0A7C9LMY2</accession>
<reference evidence="2 3" key="1">
    <citation type="submission" date="2019-06" db="EMBL/GenBank/DDBJ databases">
        <title>Enrichment of Autotrophic Halophilic Microorganisms from Red Sea Brine Pool Using Microbial Electrosynthesis System.</title>
        <authorList>
            <person name="Alqahtani M.F."/>
            <person name="Bajracharya S."/>
            <person name="Katuri K.P."/>
            <person name="Ali M."/>
            <person name="Saikaly P.E."/>
        </authorList>
    </citation>
    <scope>NUCLEOTIDE SEQUENCE [LARGE SCALE GENOMIC DNA]</scope>
    <source>
        <strain evidence="2">MES6</strain>
    </source>
</reference>
<dbReference type="EMBL" id="VENJ01000006">
    <property type="protein sequence ID" value="MTJ04220.1"/>
    <property type="molecule type" value="Genomic_DNA"/>
</dbReference>
<feature type="domain" description="AB hydrolase-1" evidence="1">
    <location>
        <begin position="25"/>
        <end position="261"/>
    </location>
</feature>
<dbReference type="RefSeq" id="WP_273248810.1">
    <property type="nucleotide sequence ID" value="NZ_VENJ01000006.1"/>
</dbReference>
<name>A0A7C9LMY2_9RHOB</name>
<dbReference type="Gene3D" id="3.40.50.1820">
    <property type="entry name" value="alpha/beta hydrolase"/>
    <property type="match status" value="1"/>
</dbReference>
<gene>
    <name evidence="2" type="ORF">FH759_05925</name>
</gene>
<proteinExistence type="predicted"/>
<evidence type="ECO:0000313" key="3">
    <source>
        <dbReference type="Proteomes" id="UP000483078"/>
    </source>
</evidence>
<dbReference type="Proteomes" id="UP000483078">
    <property type="component" value="Unassembled WGS sequence"/>
</dbReference>
<evidence type="ECO:0000259" key="1">
    <source>
        <dbReference type="Pfam" id="PF00561"/>
    </source>
</evidence>
<dbReference type="PRINTS" id="PR00111">
    <property type="entry name" value="ABHYDROLASE"/>
</dbReference>
<dbReference type="PANTHER" id="PTHR43689:SF8">
    <property type="entry name" value="ALPHA_BETA-HYDROLASES SUPERFAMILY PROTEIN"/>
    <property type="match status" value="1"/>
</dbReference>
<dbReference type="SUPFAM" id="SSF53474">
    <property type="entry name" value="alpha/beta-Hydrolases"/>
    <property type="match status" value="1"/>
</dbReference>
<keyword evidence="2" id="KW-0378">Hydrolase</keyword>
<organism evidence="2 3">
    <name type="scientific">Sediminimonas qiaohouensis</name>
    <dbReference type="NCBI Taxonomy" id="552061"/>
    <lineage>
        <taxon>Bacteria</taxon>
        <taxon>Pseudomonadati</taxon>
        <taxon>Pseudomonadota</taxon>
        <taxon>Alphaproteobacteria</taxon>
        <taxon>Rhodobacterales</taxon>
        <taxon>Roseobacteraceae</taxon>
        <taxon>Sediminimonas</taxon>
    </lineage>
</organism>